<dbReference type="Proteomes" id="UP001627154">
    <property type="component" value="Unassembled WGS sequence"/>
</dbReference>
<organism evidence="1 2">
    <name type="scientific">Trichogramma kaykai</name>
    <dbReference type="NCBI Taxonomy" id="54128"/>
    <lineage>
        <taxon>Eukaryota</taxon>
        <taxon>Metazoa</taxon>
        <taxon>Ecdysozoa</taxon>
        <taxon>Arthropoda</taxon>
        <taxon>Hexapoda</taxon>
        <taxon>Insecta</taxon>
        <taxon>Pterygota</taxon>
        <taxon>Neoptera</taxon>
        <taxon>Endopterygota</taxon>
        <taxon>Hymenoptera</taxon>
        <taxon>Apocrita</taxon>
        <taxon>Proctotrupomorpha</taxon>
        <taxon>Chalcidoidea</taxon>
        <taxon>Trichogrammatidae</taxon>
        <taxon>Trichogramma</taxon>
    </lineage>
</organism>
<dbReference type="AlphaFoldDB" id="A0ABD2X255"/>
<dbReference type="EMBL" id="JBJJXI010000059">
    <property type="protein sequence ID" value="KAL3399018.1"/>
    <property type="molecule type" value="Genomic_DNA"/>
</dbReference>
<evidence type="ECO:0000313" key="2">
    <source>
        <dbReference type="Proteomes" id="UP001627154"/>
    </source>
</evidence>
<name>A0ABD2X255_9HYME</name>
<dbReference type="Gene3D" id="3.60.10.10">
    <property type="entry name" value="Endonuclease/exonuclease/phosphatase"/>
    <property type="match status" value="1"/>
</dbReference>
<proteinExistence type="predicted"/>
<comment type="caution">
    <text evidence="1">The sequence shown here is derived from an EMBL/GenBank/DDBJ whole genome shotgun (WGS) entry which is preliminary data.</text>
</comment>
<protein>
    <recommendedName>
        <fullName evidence="3">Endonuclease/exonuclease/phosphatase domain-containing protein</fullName>
    </recommendedName>
</protein>
<evidence type="ECO:0008006" key="3">
    <source>
        <dbReference type="Google" id="ProtNLM"/>
    </source>
</evidence>
<gene>
    <name evidence="1" type="ORF">TKK_008100</name>
</gene>
<accession>A0ABD2X255</accession>
<evidence type="ECO:0000313" key="1">
    <source>
        <dbReference type="EMBL" id="KAL3399018.1"/>
    </source>
</evidence>
<dbReference type="InterPro" id="IPR036691">
    <property type="entry name" value="Endo/exonu/phosph_ase_sf"/>
</dbReference>
<reference evidence="1 2" key="1">
    <citation type="journal article" date="2024" name="bioRxiv">
        <title>A reference genome for Trichogramma kaykai: A tiny desert-dwelling parasitoid wasp with competing sex-ratio distorters.</title>
        <authorList>
            <person name="Culotta J."/>
            <person name="Lindsey A.R."/>
        </authorList>
    </citation>
    <scope>NUCLEOTIDE SEQUENCE [LARGE SCALE GENOMIC DNA]</scope>
    <source>
        <strain evidence="1 2">KSX58</strain>
    </source>
</reference>
<sequence length="71" mass="8255">MKLLFATVYRSPEAGYPEEFFEVLYHLQPLYDNVIVTGDFNIHVNRPGDQHVGRLIKQLEQLSPVQCRPII</sequence>
<dbReference type="SUPFAM" id="SSF56219">
    <property type="entry name" value="DNase I-like"/>
    <property type="match status" value="1"/>
</dbReference>
<keyword evidence="2" id="KW-1185">Reference proteome</keyword>